<keyword evidence="4" id="KW-1133">Transmembrane helix</keyword>
<evidence type="ECO:0000256" key="3">
    <source>
        <dbReference type="ARBA" id="ARBA00022968"/>
    </source>
</evidence>
<keyword evidence="2" id="KW-0812">Transmembrane</keyword>
<dbReference type="AlphaFoldDB" id="A0A158QDT5"/>
<reference evidence="10" key="1">
    <citation type="submission" date="2016-04" db="UniProtKB">
        <authorList>
            <consortium name="WormBaseParasite"/>
        </authorList>
    </citation>
    <scope>IDENTIFICATION</scope>
</reference>
<dbReference type="GO" id="GO:0015020">
    <property type="term" value="F:glucuronosyltransferase activity"/>
    <property type="evidence" value="ECO:0007669"/>
    <property type="project" value="TreeGrafter"/>
</dbReference>
<keyword evidence="7" id="KW-0325">Glycoprotein</keyword>
<sequence>MHYTHPDVIHIMQMLMGPRAPRFQMTFLKSLFTTHFKEPNATPIHLHLLTDKATQIILDGIIRSWRIDKLNTTFYAAEPIQVLLLDTDAILLEDISNLWNHFESFDKYQFLGMALEQAPMYFNFKKIRGPRVDHGYNAGIMLWDMKKLTQKKWDAIWKPTFDRASRISPYFGSAEQTLLNAVIIDNPAIFYAIPCTWNVQMFELGTPEVCKSTWNNPPGKDIPQPQLLHADKWNKRENEFKFSDSLREDADITSRYIVIRSQYHMRDGYEFRKKSPSMEAFDIQKVMTKLHPYSKVLTPNSLCRTTFSEFKSWCGKTDEFKFVIEHRIHPLYISKEYKKIMTDENGITLALGVDFAQFYKLEEIAKEWVGPISVAIKATDLEAHKLLSKVDNSRILRGRTNIYYHIVFQNPVRTLHQNLQLHINKISFC</sequence>
<dbReference type="WBParaSite" id="HDID_0000366001-mRNA-1">
    <property type="protein sequence ID" value="HDID_0000366001-mRNA-1"/>
    <property type="gene ID" value="HDID_0000366001"/>
</dbReference>
<dbReference type="STRING" id="6216.A0A158QDT5"/>
<reference evidence="8 9" key="2">
    <citation type="submission" date="2018-11" db="EMBL/GenBank/DDBJ databases">
        <authorList>
            <consortium name="Pathogen Informatics"/>
        </authorList>
    </citation>
    <scope>NUCLEOTIDE SEQUENCE [LARGE SCALE GENOMIC DNA]</scope>
</reference>
<gene>
    <name evidence="8" type="ORF">HDID_LOCUS3658</name>
</gene>
<dbReference type="SUPFAM" id="SSF53448">
    <property type="entry name" value="Nucleotide-diphospho-sugar transferases"/>
    <property type="match status" value="1"/>
</dbReference>
<evidence type="ECO:0000256" key="5">
    <source>
        <dbReference type="ARBA" id="ARBA00023034"/>
    </source>
</evidence>
<dbReference type="Pfam" id="PF01501">
    <property type="entry name" value="Glyco_transf_8"/>
    <property type="match status" value="1"/>
</dbReference>
<comment type="subcellular location">
    <subcellularLocation>
        <location evidence="1">Golgi apparatus membrane</location>
        <topology evidence="1">Single-pass type II membrane protein</topology>
    </subcellularLocation>
</comment>
<dbReference type="PANTHER" id="PTHR12270:SF25">
    <property type="entry name" value="GLYCOSYLTRANSFERASE-LIKE PROTEIN LARGE"/>
    <property type="match status" value="1"/>
</dbReference>
<dbReference type="GO" id="GO:0035269">
    <property type="term" value="P:protein O-linked glycosylation via mannose"/>
    <property type="evidence" value="ECO:0007669"/>
    <property type="project" value="TreeGrafter"/>
</dbReference>
<keyword evidence="6" id="KW-0472">Membrane</keyword>
<evidence type="ECO:0000256" key="4">
    <source>
        <dbReference type="ARBA" id="ARBA00022989"/>
    </source>
</evidence>
<keyword evidence="3" id="KW-0735">Signal-anchor</keyword>
<dbReference type="PANTHER" id="PTHR12270">
    <property type="entry name" value="GLYCOSYLTRANSFERASE-RELATED"/>
    <property type="match status" value="1"/>
</dbReference>
<evidence type="ECO:0000256" key="7">
    <source>
        <dbReference type="ARBA" id="ARBA00023180"/>
    </source>
</evidence>
<dbReference type="GO" id="GO:0000139">
    <property type="term" value="C:Golgi membrane"/>
    <property type="evidence" value="ECO:0007669"/>
    <property type="project" value="UniProtKB-SubCell"/>
</dbReference>
<proteinExistence type="predicted"/>
<evidence type="ECO:0000313" key="9">
    <source>
        <dbReference type="Proteomes" id="UP000274504"/>
    </source>
</evidence>
<dbReference type="EMBL" id="UYSG01001164">
    <property type="protein sequence ID" value="VDL36742.1"/>
    <property type="molecule type" value="Genomic_DNA"/>
</dbReference>
<dbReference type="OrthoDB" id="6238971at2759"/>
<dbReference type="InterPro" id="IPR029044">
    <property type="entry name" value="Nucleotide-diphossugar_trans"/>
</dbReference>
<accession>A0A158QDT5</accession>
<name>A0A158QDT5_HYMDI</name>
<organism evidence="10">
    <name type="scientific">Hymenolepis diminuta</name>
    <name type="common">Rat tapeworm</name>
    <dbReference type="NCBI Taxonomy" id="6216"/>
    <lineage>
        <taxon>Eukaryota</taxon>
        <taxon>Metazoa</taxon>
        <taxon>Spiralia</taxon>
        <taxon>Lophotrochozoa</taxon>
        <taxon>Platyhelminthes</taxon>
        <taxon>Cestoda</taxon>
        <taxon>Eucestoda</taxon>
        <taxon>Cyclophyllidea</taxon>
        <taxon>Hymenolepididae</taxon>
        <taxon>Hymenolepis</taxon>
    </lineage>
</organism>
<evidence type="ECO:0000313" key="10">
    <source>
        <dbReference type="WBParaSite" id="HDID_0000366001-mRNA-1"/>
    </source>
</evidence>
<keyword evidence="5" id="KW-0333">Golgi apparatus</keyword>
<evidence type="ECO:0000256" key="6">
    <source>
        <dbReference type="ARBA" id="ARBA00023136"/>
    </source>
</evidence>
<evidence type="ECO:0000313" key="8">
    <source>
        <dbReference type="EMBL" id="VDL36742.1"/>
    </source>
</evidence>
<dbReference type="InterPro" id="IPR051292">
    <property type="entry name" value="Xyl/GlcA_transferase"/>
</dbReference>
<dbReference type="Gene3D" id="3.90.550.10">
    <property type="entry name" value="Spore Coat Polysaccharide Biosynthesis Protein SpsA, Chain A"/>
    <property type="match status" value="1"/>
</dbReference>
<dbReference type="GO" id="GO:0042285">
    <property type="term" value="F:xylosyltransferase activity"/>
    <property type="evidence" value="ECO:0007669"/>
    <property type="project" value="TreeGrafter"/>
</dbReference>
<evidence type="ECO:0000256" key="1">
    <source>
        <dbReference type="ARBA" id="ARBA00004323"/>
    </source>
</evidence>
<dbReference type="Proteomes" id="UP000274504">
    <property type="component" value="Unassembled WGS sequence"/>
</dbReference>
<dbReference type="InterPro" id="IPR002495">
    <property type="entry name" value="Glyco_trans_8"/>
</dbReference>
<evidence type="ECO:0000256" key="2">
    <source>
        <dbReference type="ARBA" id="ARBA00022692"/>
    </source>
</evidence>
<protein>
    <submittedName>
        <fullName evidence="10">Glycosyltransferase-like protein LARGE1</fullName>
    </submittedName>
</protein>